<feature type="domain" description="FLYWCH-type" evidence="4">
    <location>
        <begin position="91"/>
        <end position="150"/>
    </location>
</feature>
<gene>
    <name evidence="5" type="ORF">IPOD504_LOCUS2435</name>
</gene>
<dbReference type="Gene3D" id="2.20.25.240">
    <property type="match status" value="1"/>
</dbReference>
<dbReference type="Pfam" id="PF04500">
    <property type="entry name" value="FLYWCH"/>
    <property type="match status" value="1"/>
</dbReference>
<feature type="non-terminal residue" evidence="5">
    <location>
        <position position="1"/>
    </location>
</feature>
<keyword evidence="1" id="KW-0479">Metal-binding</keyword>
<keyword evidence="2" id="KW-0863">Zinc-finger</keyword>
<dbReference type="Proteomes" id="UP000837857">
    <property type="component" value="Chromosome 12"/>
</dbReference>
<evidence type="ECO:0000259" key="4">
    <source>
        <dbReference type="Pfam" id="PF04500"/>
    </source>
</evidence>
<evidence type="ECO:0000256" key="2">
    <source>
        <dbReference type="ARBA" id="ARBA00022771"/>
    </source>
</evidence>
<keyword evidence="3" id="KW-0862">Zinc</keyword>
<proteinExistence type="predicted"/>
<name>A0ABN8HUM0_9NEOP</name>
<protein>
    <recommendedName>
        <fullName evidence="4">FLYWCH-type domain-containing protein</fullName>
    </recommendedName>
</protein>
<accession>A0ABN8HUM0</accession>
<reference evidence="5" key="1">
    <citation type="submission" date="2022-03" db="EMBL/GenBank/DDBJ databases">
        <authorList>
            <person name="Martin H S."/>
        </authorList>
    </citation>
    <scope>NUCLEOTIDE SEQUENCE</scope>
</reference>
<evidence type="ECO:0000256" key="3">
    <source>
        <dbReference type="ARBA" id="ARBA00022833"/>
    </source>
</evidence>
<dbReference type="InterPro" id="IPR007588">
    <property type="entry name" value="Znf_FLYWCH"/>
</dbReference>
<evidence type="ECO:0000256" key="1">
    <source>
        <dbReference type="ARBA" id="ARBA00022723"/>
    </source>
</evidence>
<sequence length="158" mass="18556">MSWHTISEVRAMDFLVKSEKFVYRSQAIEFSNGELLFSGIRDIAQRQEDDQAKRLHVLFSPTVDRPQDTLEVLHARSTRLSRHPVHHCVQYIMSKKGNTMLQYQGYTYHLKGKAAIRRIWRCSRHCSYHCRATVTTVYDTVVKVRNEHNHGPINLLFN</sequence>
<keyword evidence="6" id="KW-1185">Reference proteome</keyword>
<evidence type="ECO:0000313" key="5">
    <source>
        <dbReference type="EMBL" id="CAH2040272.1"/>
    </source>
</evidence>
<evidence type="ECO:0000313" key="6">
    <source>
        <dbReference type="Proteomes" id="UP000837857"/>
    </source>
</evidence>
<organism evidence="5 6">
    <name type="scientific">Iphiclides podalirius</name>
    <name type="common">scarce swallowtail</name>
    <dbReference type="NCBI Taxonomy" id="110791"/>
    <lineage>
        <taxon>Eukaryota</taxon>
        <taxon>Metazoa</taxon>
        <taxon>Ecdysozoa</taxon>
        <taxon>Arthropoda</taxon>
        <taxon>Hexapoda</taxon>
        <taxon>Insecta</taxon>
        <taxon>Pterygota</taxon>
        <taxon>Neoptera</taxon>
        <taxon>Endopterygota</taxon>
        <taxon>Lepidoptera</taxon>
        <taxon>Glossata</taxon>
        <taxon>Ditrysia</taxon>
        <taxon>Papilionoidea</taxon>
        <taxon>Papilionidae</taxon>
        <taxon>Papilioninae</taxon>
        <taxon>Iphiclides</taxon>
    </lineage>
</organism>
<dbReference type="EMBL" id="OW152824">
    <property type="protein sequence ID" value="CAH2040272.1"/>
    <property type="molecule type" value="Genomic_DNA"/>
</dbReference>